<comment type="caution">
    <text evidence="3">The sequence shown here is derived from an EMBL/GenBank/DDBJ whole genome shotgun (WGS) entry which is preliminary data.</text>
</comment>
<feature type="transmembrane region" description="Helical" evidence="2">
    <location>
        <begin position="273"/>
        <end position="293"/>
    </location>
</feature>
<keyword evidence="2" id="KW-0812">Transmembrane</keyword>
<organism evidence="3 4">
    <name type="scientific">Tieghemiomyces parasiticus</name>
    <dbReference type="NCBI Taxonomy" id="78921"/>
    <lineage>
        <taxon>Eukaryota</taxon>
        <taxon>Fungi</taxon>
        <taxon>Fungi incertae sedis</taxon>
        <taxon>Zoopagomycota</taxon>
        <taxon>Kickxellomycotina</taxon>
        <taxon>Dimargaritomycetes</taxon>
        <taxon>Dimargaritales</taxon>
        <taxon>Dimargaritaceae</taxon>
        <taxon>Tieghemiomyces</taxon>
    </lineage>
</organism>
<feature type="transmembrane region" description="Helical" evidence="2">
    <location>
        <begin position="25"/>
        <end position="50"/>
    </location>
</feature>
<feature type="compositionally biased region" description="Polar residues" evidence="1">
    <location>
        <begin position="496"/>
        <end position="514"/>
    </location>
</feature>
<evidence type="ECO:0000313" key="4">
    <source>
        <dbReference type="Proteomes" id="UP001150569"/>
    </source>
</evidence>
<dbReference type="InterPro" id="IPR044926">
    <property type="entry name" value="RGS_subdomain_2"/>
</dbReference>
<evidence type="ECO:0000256" key="2">
    <source>
        <dbReference type="SAM" id="Phobius"/>
    </source>
</evidence>
<sequence>MTNYTGLIPQSDTPYWIPDARGNELIAIIVGTLTAVILAIVVVTAVLFYLRSKRSRNLQQRSIRLTSIHSFAVFGYILVAGSSNTRQNIGYPCFVQLWGSYVFLLIHSFTFIAKILRFLFVVQYNKDKLEIKPQNAAPSSKDATTVTMTGDPRRSTSTAPLHRDGLQDRLVDSVATRQGFFNRWLSRNKNYFRSERRIMRLIFVLTALVMIYVLVVQILDPGFRIVPTEMLCYFVWEFGLILAIIIANSFVVFPFLLAKLWHIKDGYGIRQELIMCCVMFSSTSIITIIWGLVPGPHSNVLSAMSWTSVSFFAVHYGMVIQPLIQSYTSPEVRYSFVGDNDGKEVARLPPAQISQWRSFLNMLSDPVGLAQLKLWASQCFCTELLVFIEEYQDLKRFLANTYPPPPRPGHLATGADTVPYPEDSPRRGSSSHSMALSGDLSEYAVPLTPMSPAKPLGAGSPSELKPFNEKYTFVDVESSAEIVHGIRETWLLTPSEPSTGQFSASRTSLSTSHAPPSGQLDIMSHPSLQLTYYMFYQRFIENSSDLKVHVAPDASGIVEARVLMGDFGADMFDEVRKEVLKAVFNDVFLKCMK</sequence>
<evidence type="ECO:0008006" key="5">
    <source>
        <dbReference type="Google" id="ProtNLM"/>
    </source>
</evidence>
<dbReference type="InterPro" id="IPR036305">
    <property type="entry name" value="RGS_sf"/>
</dbReference>
<reference evidence="3" key="1">
    <citation type="submission" date="2022-07" db="EMBL/GenBank/DDBJ databases">
        <title>Phylogenomic reconstructions and comparative analyses of Kickxellomycotina fungi.</title>
        <authorList>
            <person name="Reynolds N.K."/>
            <person name="Stajich J.E."/>
            <person name="Barry K."/>
            <person name="Grigoriev I.V."/>
            <person name="Crous P."/>
            <person name="Smith M.E."/>
        </authorList>
    </citation>
    <scope>NUCLEOTIDE SEQUENCE</scope>
    <source>
        <strain evidence="3">RSA 861</strain>
    </source>
</reference>
<dbReference type="AlphaFoldDB" id="A0A9W8AE78"/>
<feature type="region of interest" description="Disordered" evidence="1">
    <location>
        <begin position="135"/>
        <end position="161"/>
    </location>
</feature>
<feature type="transmembrane region" description="Helical" evidence="2">
    <location>
        <begin position="239"/>
        <end position="261"/>
    </location>
</feature>
<feature type="region of interest" description="Disordered" evidence="1">
    <location>
        <begin position="496"/>
        <end position="520"/>
    </location>
</feature>
<feature type="transmembrane region" description="Helical" evidence="2">
    <location>
        <begin position="62"/>
        <end position="81"/>
    </location>
</feature>
<accession>A0A9W8AE78</accession>
<feature type="region of interest" description="Disordered" evidence="1">
    <location>
        <begin position="405"/>
        <end position="435"/>
    </location>
</feature>
<gene>
    <name evidence="3" type="ORF">IWQ60_005362</name>
</gene>
<feature type="transmembrane region" description="Helical" evidence="2">
    <location>
        <begin position="198"/>
        <end position="219"/>
    </location>
</feature>
<dbReference type="OrthoDB" id="196547at2759"/>
<evidence type="ECO:0000256" key="1">
    <source>
        <dbReference type="SAM" id="MobiDB-lite"/>
    </source>
</evidence>
<keyword evidence="2" id="KW-1133">Transmembrane helix</keyword>
<proteinExistence type="predicted"/>
<name>A0A9W8AE78_9FUNG</name>
<feature type="compositionally biased region" description="Polar residues" evidence="1">
    <location>
        <begin position="136"/>
        <end position="148"/>
    </location>
</feature>
<evidence type="ECO:0000313" key="3">
    <source>
        <dbReference type="EMBL" id="KAJ1924224.1"/>
    </source>
</evidence>
<dbReference type="Gene3D" id="1.10.167.10">
    <property type="entry name" value="Regulator of G-protein Signalling 4, domain 2"/>
    <property type="match status" value="1"/>
</dbReference>
<keyword evidence="2" id="KW-0472">Membrane</keyword>
<feature type="transmembrane region" description="Helical" evidence="2">
    <location>
        <begin position="101"/>
        <end position="122"/>
    </location>
</feature>
<dbReference type="EMBL" id="JANBPT010000286">
    <property type="protein sequence ID" value="KAJ1924224.1"/>
    <property type="molecule type" value="Genomic_DNA"/>
</dbReference>
<keyword evidence="4" id="KW-1185">Reference proteome</keyword>
<dbReference type="Proteomes" id="UP001150569">
    <property type="component" value="Unassembled WGS sequence"/>
</dbReference>
<dbReference type="SUPFAM" id="SSF48097">
    <property type="entry name" value="Regulator of G-protein signaling, RGS"/>
    <property type="match status" value="1"/>
</dbReference>
<protein>
    <recommendedName>
        <fullName evidence="5">RGS domain-containing protein</fullName>
    </recommendedName>
</protein>